<keyword evidence="1 2" id="KW-0694">RNA-binding</keyword>
<dbReference type="OrthoDB" id="9797519at2"/>
<evidence type="ECO:0000313" key="4">
    <source>
        <dbReference type="EMBL" id="SEQ72718.1"/>
    </source>
</evidence>
<dbReference type="InterPro" id="IPR017924">
    <property type="entry name" value="RNA-binding_YhbY"/>
</dbReference>
<evidence type="ECO:0000256" key="2">
    <source>
        <dbReference type="PROSITE-ProRule" id="PRU00626"/>
    </source>
</evidence>
<dbReference type="GO" id="GO:0003723">
    <property type="term" value="F:RNA binding"/>
    <property type="evidence" value="ECO:0007669"/>
    <property type="project" value="UniProtKB-UniRule"/>
</dbReference>
<dbReference type="Pfam" id="PF01985">
    <property type="entry name" value="CRS1_YhbY"/>
    <property type="match status" value="1"/>
</dbReference>
<dbReference type="Proteomes" id="UP000198556">
    <property type="component" value="Unassembled WGS sequence"/>
</dbReference>
<organism evidence="4 5">
    <name type="scientific">Granulicatella balaenopterae</name>
    <dbReference type="NCBI Taxonomy" id="137733"/>
    <lineage>
        <taxon>Bacteria</taxon>
        <taxon>Bacillati</taxon>
        <taxon>Bacillota</taxon>
        <taxon>Bacilli</taxon>
        <taxon>Lactobacillales</taxon>
        <taxon>Carnobacteriaceae</taxon>
        <taxon>Granulicatella</taxon>
    </lineage>
</organism>
<dbReference type="SUPFAM" id="SSF75471">
    <property type="entry name" value="YhbY-like"/>
    <property type="match status" value="1"/>
</dbReference>
<dbReference type="Gene3D" id="3.30.110.60">
    <property type="entry name" value="YhbY-like"/>
    <property type="match status" value="1"/>
</dbReference>
<name>A0A1H9IDW6_9LACT</name>
<accession>A0A1H9IDW6</accession>
<dbReference type="InterPro" id="IPR001890">
    <property type="entry name" value="RNA-binding_CRM"/>
</dbReference>
<dbReference type="NCBIfam" id="TIGR00253">
    <property type="entry name" value="RNA_bind_YhbY"/>
    <property type="match status" value="1"/>
</dbReference>
<dbReference type="InterPro" id="IPR051925">
    <property type="entry name" value="RNA-binding_domain"/>
</dbReference>
<evidence type="ECO:0000313" key="5">
    <source>
        <dbReference type="Proteomes" id="UP000198556"/>
    </source>
</evidence>
<gene>
    <name evidence="4" type="ORF">SAMN05421767_10555</name>
</gene>
<evidence type="ECO:0000259" key="3">
    <source>
        <dbReference type="PROSITE" id="PS51295"/>
    </source>
</evidence>
<dbReference type="PROSITE" id="PS51295">
    <property type="entry name" value="CRM"/>
    <property type="match status" value="1"/>
</dbReference>
<protein>
    <submittedName>
        <fullName evidence="4">RNA-binding protein</fullName>
    </submittedName>
</protein>
<reference evidence="4 5" key="1">
    <citation type="submission" date="2016-10" db="EMBL/GenBank/DDBJ databases">
        <authorList>
            <person name="de Groot N.N."/>
        </authorList>
    </citation>
    <scope>NUCLEOTIDE SEQUENCE [LARGE SCALE GENOMIC DNA]</scope>
    <source>
        <strain evidence="4 5">DSM 15827</strain>
    </source>
</reference>
<proteinExistence type="predicted"/>
<evidence type="ECO:0000256" key="1">
    <source>
        <dbReference type="ARBA" id="ARBA00022884"/>
    </source>
</evidence>
<feature type="domain" description="CRM" evidence="3">
    <location>
        <begin position="1"/>
        <end position="97"/>
    </location>
</feature>
<dbReference type="PANTHER" id="PTHR40065">
    <property type="entry name" value="RNA-BINDING PROTEIN YHBY"/>
    <property type="match status" value="1"/>
</dbReference>
<keyword evidence="5" id="KW-1185">Reference proteome</keyword>
<dbReference type="RefSeq" id="WP_089746036.1">
    <property type="nucleotide sequence ID" value="NZ_FOGF01000005.1"/>
</dbReference>
<sequence>MTFTGKQKQFLKKEAHGLKPIFQIGKGGLSDEMMFQIKAAVEKRELIKVGLLQNTDEETSEVAALLEKATGATVVQTIGHTVVLYKQAVKEKNRELSTRFEKAFSKRG</sequence>
<dbReference type="EMBL" id="FOGF01000005">
    <property type="protein sequence ID" value="SEQ72718.1"/>
    <property type="molecule type" value="Genomic_DNA"/>
</dbReference>
<dbReference type="InterPro" id="IPR035920">
    <property type="entry name" value="YhbY-like_sf"/>
</dbReference>
<dbReference type="PANTHER" id="PTHR40065:SF3">
    <property type="entry name" value="RNA-BINDING PROTEIN YHBY"/>
    <property type="match status" value="1"/>
</dbReference>
<dbReference type="STRING" id="137733.SAMN05421767_10555"/>
<dbReference type="SMART" id="SM01103">
    <property type="entry name" value="CRS1_YhbY"/>
    <property type="match status" value="1"/>
</dbReference>
<dbReference type="AlphaFoldDB" id="A0A1H9IDW6"/>